<evidence type="ECO:0000313" key="3">
    <source>
        <dbReference type="Proteomes" id="UP000318478"/>
    </source>
</evidence>
<feature type="signal peptide" evidence="1">
    <location>
        <begin position="1"/>
        <end position="23"/>
    </location>
</feature>
<comment type="caution">
    <text evidence="2">The sequence shown here is derived from an EMBL/GenBank/DDBJ whole genome shotgun (WGS) entry which is preliminary data.</text>
</comment>
<proteinExistence type="predicted"/>
<feature type="chain" id="PRO_5023099291" description="PEP-CTERM protein-sorting domain-containing protein" evidence="1">
    <location>
        <begin position="24"/>
        <end position="245"/>
    </location>
</feature>
<accession>A0A5C5YRI2</accession>
<dbReference type="PROSITE" id="PS51257">
    <property type="entry name" value="PROKAR_LIPOPROTEIN"/>
    <property type="match status" value="1"/>
</dbReference>
<organism evidence="2 3">
    <name type="scientific">Posidoniimonas polymericola</name>
    <dbReference type="NCBI Taxonomy" id="2528002"/>
    <lineage>
        <taxon>Bacteria</taxon>
        <taxon>Pseudomonadati</taxon>
        <taxon>Planctomycetota</taxon>
        <taxon>Planctomycetia</taxon>
        <taxon>Pirellulales</taxon>
        <taxon>Lacipirellulaceae</taxon>
        <taxon>Posidoniimonas</taxon>
    </lineage>
</organism>
<dbReference type="AlphaFoldDB" id="A0A5C5YRI2"/>
<sequence precursor="true">MRVLLPQLCLGIFTALACLPAAANHVDFIQDDSDPSNGVTNATFSLTSSAGGTSTDTQVGEPADILGGQRVVTLVHDGFGGSVTAEKLAGTDYIGVTNDNTAAGILTLDYSAFEDADFASRWSRIDVSLPLIDIGVGDGELDVMLTIESSAGVGTAASGRIEQSVTGGSTVLSFPFNDPAFSGVDFSDVDRITAVFDTAIIGTDFRIGGITREGSPAVPEPVAASLAVLGLLGGFAQKRTRIVRS</sequence>
<gene>
    <name evidence="2" type="ORF">Pla123a_21970</name>
</gene>
<protein>
    <recommendedName>
        <fullName evidence="4">PEP-CTERM protein-sorting domain-containing protein</fullName>
    </recommendedName>
</protein>
<evidence type="ECO:0008006" key="4">
    <source>
        <dbReference type="Google" id="ProtNLM"/>
    </source>
</evidence>
<keyword evidence="1" id="KW-0732">Signal</keyword>
<evidence type="ECO:0000313" key="2">
    <source>
        <dbReference type="EMBL" id="TWT77536.1"/>
    </source>
</evidence>
<reference evidence="2 3" key="1">
    <citation type="submission" date="2019-02" db="EMBL/GenBank/DDBJ databases">
        <title>Deep-cultivation of Planctomycetes and their phenomic and genomic characterization uncovers novel biology.</title>
        <authorList>
            <person name="Wiegand S."/>
            <person name="Jogler M."/>
            <person name="Boedeker C."/>
            <person name="Pinto D."/>
            <person name="Vollmers J."/>
            <person name="Rivas-Marin E."/>
            <person name="Kohn T."/>
            <person name="Peeters S.H."/>
            <person name="Heuer A."/>
            <person name="Rast P."/>
            <person name="Oberbeckmann S."/>
            <person name="Bunk B."/>
            <person name="Jeske O."/>
            <person name="Meyerdierks A."/>
            <person name="Storesund J.E."/>
            <person name="Kallscheuer N."/>
            <person name="Luecker S."/>
            <person name="Lage O.M."/>
            <person name="Pohl T."/>
            <person name="Merkel B.J."/>
            <person name="Hornburger P."/>
            <person name="Mueller R.-W."/>
            <person name="Bruemmer F."/>
            <person name="Labrenz M."/>
            <person name="Spormann A.M."/>
            <person name="Op Den Camp H."/>
            <person name="Overmann J."/>
            <person name="Amann R."/>
            <person name="Jetten M.S.M."/>
            <person name="Mascher T."/>
            <person name="Medema M.H."/>
            <person name="Devos D.P."/>
            <person name="Kaster A.-K."/>
            <person name="Ovreas L."/>
            <person name="Rohde M."/>
            <person name="Galperin M.Y."/>
            <person name="Jogler C."/>
        </authorList>
    </citation>
    <scope>NUCLEOTIDE SEQUENCE [LARGE SCALE GENOMIC DNA]</scope>
    <source>
        <strain evidence="2 3">Pla123a</strain>
    </source>
</reference>
<dbReference type="Proteomes" id="UP000318478">
    <property type="component" value="Unassembled WGS sequence"/>
</dbReference>
<keyword evidence="3" id="KW-1185">Reference proteome</keyword>
<evidence type="ECO:0000256" key="1">
    <source>
        <dbReference type="SAM" id="SignalP"/>
    </source>
</evidence>
<dbReference type="RefSeq" id="WP_146586757.1">
    <property type="nucleotide sequence ID" value="NZ_SJPO01000004.1"/>
</dbReference>
<name>A0A5C5YRI2_9BACT</name>
<dbReference type="EMBL" id="SJPO01000004">
    <property type="protein sequence ID" value="TWT77536.1"/>
    <property type="molecule type" value="Genomic_DNA"/>
</dbReference>